<feature type="non-terminal residue" evidence="1">
    <location>
        <position position="53"/>
    </location>
</feature>
<organism evidence="1 2">
    <name type="scientific">Lentinus brumalis</name>
    <dbReference type="NCBI Taxonomy" id="2498619"/>
    <lineage>
        <taxon>Eukaryota</taxon>
        <taxon>Fungi</taxon>
        <taxon>Dikarya</taxon>
        <taxon>Basidiomycota</taxon>
        <taxon>Agaricomycotina</taxon>
        <taxon>Agaricomycetes</taxon>
        <taxon>Polyporales</taxon>
        <taxon>Polyporaceae</taxon>
        <taxon>Lentinus</taxon>
    </lineage>
</organism>
<dbReference type="Proteomes" id="UP000256964">
    <property type="component" value="Unassembled WGS sequence"/>
</dbReference>
<gene>
    <name evidence="1" type="ORF">OH76DRAFT_1302116</name>
</gene>
<reference evidence="1 2" key="1">
    <citation type="journal article" date="2018" name="Biotechnol. Biofuels">
        <title>Integrative visual omics of the white-rot fungus Polyporus brumalis exposes the biotechnological potential of its oxidative enzymes for delignifying raw plant biomass.</title>
        <authorList>
            <person name="Miyauchi S."/>
            <person name="Rancon A."/>
            <person name="Drula E."/>
            <person name="Hage H."/>
            <person name="Chaduli D."/>
            <person name="Favel A."/>
            <person name="Grisel S."/>
            <person name="Henrissat B."/>
            <person name="Herpoel-Gimbert I."/>
            <person name="Ruiz-Duenas F.J."/>
            <person name="Chevret D."/>
            <person name="Hainaut M."/>
            <person name="Lin J."/>
            <person name="Wang M."/>
            <person name="Pangilinan J."/>
            <person name="Lipzen A."/>
            <person name="Lesage-Meessen L."/>
            <person name="Navarro D."/>
            <person name="Riley R."/>
            <person name="Grigoriev I.V."/>
            <person name="Zhou S."/>
            <person name="Raouche S."/>
            <person name="Rosso M.N."/>
        </authorList>
    </citation>
    <scope>NUCLEOTIDE SEQUENCE [LARGE SCALE GENOMIC DNA]</scope>
    <source>
        <strain evidence="1 2">BRFM 1820</strain>
    </source>
</reference>
<proteinExistence type="predicted"/>
<dbReference type="AlphaFoldDB" id="A0A371CIR4"/>
<dbReference type="STRING" id="139420.A0A371CIR4"/>
<dbReference type="OrthoDB" id="3037028at2759"/>
<dbReference type="EMBL" id="KZ857580">
    <property type="protein sequence ID" value="RDX40167.1"/>
    <property type="molecule type" value="Genomic_DNA"/>
</dbReference>
<accession>A0A371CIR4</accession>
<evidence type="ECO:0000313" key="1">
    <source>
        <dbReference type="EMBL" id="RDX40167.1"/>
    </source>
</evidence>
<protein>
    <recommendedName>
        <fullName evidence="3">Reverse transcriptase RNase H-like domain-containing protein</fullName>
    </recommendedName>
</protein>
<evidence type="ECO:0000313" key="2">
    <source>
        <dbReference type="Proteomes" id="UP000256964"/>
    </source>
</evidence>
<keyword evidence="2" id="KW-1185">Reference proteome</keyword>
<evidence type="ECO:0008006" key="3">
    <source>
        <dbReference type="Google" id="ProtNLM"/>
    </source>
</evidence>
<feature type="non-terminal residue" evidence="1">
    <location>
        <position position="1"/>
    </location>
</feature>
<name>A0A371CIR4_9APHY</name>
<sequence>LEVDAKFLQQMIREPDLPNAPMTRWVAYLGLFDFTLVHIPAEKGRAQDALSRR</sequence>